<proteinExistence type="predicted"/>
<evidence type="ECO:0000256" key="2">
    <source>
        <dbReference type="SAM" id="Phobius"/>
    </source>
</evidence>
<sequence>MIGCLCIHGFTGGPYEVEPLKEYLLQRTNWYIEAPTLPGHGKELALDSVHYEEWIDKAEKEFLKINEKCDKVFIIGFSMGGMIAAYLAAKYKINRLVLLSPSRKYISIKQMGIDIVEFVKDGLNKQLSDNPLFQRYISKTGSVPVKATVEFLKCMKFTKPYLQQVSCPVLIAQGIQDGMVPYKAAYFLEEEIPSDTQVMFFHDSKHHICLGDDKDALNQAVYSFLRDEK</sequence>
<feature type="domain" description="Serine aminopeptidase S33" evidence="3">
    <location>
        <begin position="30"/>
        <end position="209"/>
    </location>
</feature>
<comment type="caution">
    <text evidence="4">The sequence shown here is derived from an EMBL/GenBank/DDBJ whole genome shotgun (WGS) entry which is preliminary data.</text>
</comment>
<dbReference type="Gene3D" id="3.40.50.1820">
    <property type="entry name" value="alpha/beta hydrolase"/>
    <property type="match status" value="1"/>
</dbReference>
<dbReference type="PANTHER" id="PTHR43798">
    <property type="entry name" value="MONOACYLGLYCEROL LIPASE"/>
    <property type="match status" value="1"/>
</dbReference>
<dbReference type="Pfam" id="PF12146">
    <property type="entry name" value="Hydrolase_4"/>
    <property type="match status" value="1"/>
</dbReference>
<evidence type="ECO:0000313" key="4">
    <source>
        <dbReference type="EMBL" id="MBM7571088.1"/>
    </source>
</evidence>
<keyword evidence="2" id="KW-1133">Transmembrane helix</keyword>
<dbReference type="RefSeq" id="WP_204498499.1">
    <property type="nucleotide sequence ID" value="NZ_JAFBDR010000007.1"/>
</dbReference>
<gene>
    <name evidence="4" type="ORF">JOC48_001571</name>
</gene>
<keyword evidence="2" id="KW-0812">Transmembrane</keyword>
<organism evidence="4 5">
    <name type="scientific">Aquibacillus albus</name>
    <dbReference type="NCBI Taxonomy" id="1168171"/>
    <lineage>
        <taxon>Bacteria</taxon>
        <taxon>Bacillati</taxon>
        <taxon>Bacillota</taxon>
        <taxon>Bacilli</taxon>
        <taxon>Bacillales</taxon>
        <taxon>Bacillaceae</taxon>
        <taxon>Aquibacillus</taxon>
    </lineage>
</organism>
<dbReference type="PIRSF" id="PIRSF017388">
    <property type="entry name" value="Esterase_lipase"/>
    <property type="match status" value="1"/>
</dbReference>
<evidence type="ECO:0000259" key="3">
    <source>
        <dbReference type="Pfam" id="PF12146"/>
    </source>
</evidence>
<dbReference type="InterPro" id="IPR022742">
    <property type="entry name" value="Hydrolase_4"/>
</dbReference>
<dbReference type="EMBL" id="JAFBDR010000007">
    <property type="protein sequence ID" value="MBM7571088.1"/>
    <property type="molecule type" value="Genomic_DNA"/>
</dbReference>
<dbReference type="SUPFAM" id="SSF53474">
    <property type="entry name" value="alpha/beta-Hydrolases"/>
    <property type="match status" value="1"/>
</dbReference>
<keyword evidence="5" id="KW-1185">Reference proteome</keyword>
<evidence type="ECO:0000313" key="5">
    <source>
        <dbReference type="Proteomes" id="UP001296943"/>
    </source>
</evidence>
<dbReference type="InterPro" id="IPR012354">
    <property type="entry name" value="Esterase_lipase"/>
</dbReference>
<dbReference type="InterPro" id="IPR050266">
    <property type="entry name" value="AB_hydrolase_sf"/>
</dbReference>
<keyword evidence="2" id="KW-0472">Membrane</keyword>
<dbReference type="PANTHER" id="PTHR43798:SF31">
    <property type="entry name" value="AB HYDROLASE SUPERFAMILY PROTEIN YCLE"/>
    <property type="match status" value="1"/>
</dbReference>
<evidence type="ECO:0000256" key="1">
    <source>
        <dbReference type="ARBA" id="ARBA00022801"/>
    </source>
</evidence>
<dbReference type="InterPro" id="IPR029058">
    <property type="entry name" value="AB_hydrolase_fold"/>
</dbReference>
<accession>A0ABS2MZ53</accession>
<feature type="transmembrane region" description="Helical" evidence="2">
    <location>
        <begin position="72"/>
        <end position="89"/>
    </location>
</feature>
<dbReference type="Proteomes" id="UP001296943">
    <property type="component" value="Unassembled WGS sequence"/>
</dbReference>
<reference evidence="4 5" key="1">
    <citation type="submission" date="2021-01" db="EMBL/GenBank/DDBJ databases">
        <title>Genomic Encyclopedia of Type Strains, Phase IV (KMG-IV): sequencing the most valuable type-strain genomes for metagenomic binning, comparative biology and taxonomic classification.</title>
        <authorList>
            <person name="Goeker M."/>
        </authorList>
    </citation>
    <scope>NUCLEOTIDE SEQUENCE [LARGE SCALE GENOMIC DNA]</scope>
    <source>
        <strain evidence="4 5">DSM 23711</strain>
    </source>
</reference>
<protein>
    <submittedName>
        <fullName evidence="4">Esterase/lipase</fullName>
    </submittedName>
</protein>
<name>A0ABS2MZ53_9BACI</name>
<keyword evidence="1" id="KW-0378">Hydrolase</keyword>